<evidence type="ECO:0000313" key="6">
    <source>
        <dbReference type="Proteomes" id="UP000325313"/>
    </source>
</evidence>
<dbReference type="PANTHER" id="PTHR33339:SF1">
    <property type="entry name" value="LYSM DOMAIN-CONTAINING PROTEIN"/>
    <property type="match status" value="1"/>
</dbReference>
<proteinExistence type="predicted"/>
<name>A0A5B0R6C9_PUCGR</name>
<reference evidence="5 6" key="1">
    <citation type="submission" date="2019-05" db="EMBL/GenBank/DDBJ databases">
        <title>Emergence of the Ug99 lineage of the wheat stem rust pathogen through somatic hybridization.</title>
        <authorList>
            <person name="Li F."/>
            <person name="Upadhyaya N.M."/>
            <person name="Sperschneider J."/>
            <person name="Matny O."/>
            <person name="Nguyen-Phuc H."/>
            <person name="Mago R."/>
            <person name="Raley C."/>
            <person name="Miller M.E."/>
            <person name="Silverstein K.A.T."/>
            <person name="Henningsen E."/>
            <person name="Hirsch C.D."/>
            <person name="Visser B."/>
            <person name="Pretorius Z.A."/>
            <person name="Steffenson B.J."/>
            <person name="Schwessinger B."/>
            <person name="Dodds P.N."/>
            <person name="Figueroa M."/>
        </authorList>
    </citation>
    <scope>NUCLEOTIDE SEQUENCE [LARGE SCALE GENOMIC DNA]</scope>
    <source>
        <strain evidence="3">21-0</strain>
        <strain evidence="4 6">Ug99</strain>
    </source>
</reference>
<sequence length="484" mass="53060">MHHLSFLQIQSFKSHRLFILSFILLSLLHPGCARPSPSQANPCTLNPESLSPPSSAYFPPTSISEHSTSQNSSHSTWNMLEKRMTRSCDPLPLVPETWDELGLDDYLKNYPNGDKIHLADYVGSKNASNFVCGIGSICDAGQMCYPVTDQDWYILFALQQWNSISNMAFAAIGYAINIVQATVNSLISTMFPAVDISGATHGKQSLAISASMMEVSGTLMMDVMMLMGAETGPVGWVLNVLNFAMAGGMAIWAFKRKVPKGPIVEGFGVWTDVVFQLGNLEENAQNIISDAVKKVINSPISSDDGIYGVLKGGAFLNPTKMLVIPEVADHLRKVTMAMSMNLVLRSMNSYITIGADVCTDKGENGAWPQKDRLSYCPERGGPMYNIIRAVGDKSVNAIPNANVINEIFEFSTKMMVEVSVNCQQKHNEFGHNPYTKGNFPKSETDDCVFNVPVCDCRSGDIRSSIKDHKQHVTEACRKHGGLPI</sequence>
<organism evidence="4 6">
    <name type="scientific">Puccinia graminis f. sp. tritici</name>
    <dbReference type="NCBI Taxonomy" id="56615"/>
    <lineage>
        <taxon>Eukaryota</taxon>
        <taxon>Fungi</taxon>
        <taxon>Dikarya</taxon>
        <taxon>Basidiomycota</taxon>
        <taxon>Pucciniomycotina</taxon>
        <taxon>Pucciniomycetes</taxon>
        <taxon>Pucciniales</taxon>
        <taxon>Pucciniaceae</taxon>
        <taxon>Puccinia</taxon>
    </lineage>
</organism>
<dbReference type="InterPro" id="IPR057194">
    <property type="entry name" value="DUF7872"/>
</dbReference>
<accession>A0A5B0R6C9</accession>
<keyword evidence="5" id="KW-1185">Reference proteome</keyword>
<feature type="domain" description="DUF7872" evidence="2">
    <location>
        <begin position="264"/>
        <end position="484"/>
    </location>
</feature>
<dbReference type="OrthoDB" id="2501761at2759"/>
<comment type="caution">
    <text evidence="4">The sequence shown here is derived from an EMBL/GenBank/DDBJ whole genome shotgun (WGS) entry which is preliminary data.</text>
</comment>
<evidence type="ECO:0000259" key="2">
    <source>
        <dbReference type="Pfam" id="PF25278"/>
    </source>
</evidence>
<keyword evidence="1" id="KW-0732">Signal</keyword>
<dbReference type="EMBL" id="VSWC01000040">
    <property type="protein sequence ID" value="KAA1105889.1"/>
    <property type="molecule type" value="Genomic_DNA"/>
</dbReference>
<protein>
    <recommendedName>
        <fullName evidence="2">DUF7872 domain-containing protein</fullName>
    </recommendedName>
</protein>
<dbReference type="Pfam" id="PF25278">
    <property type="entry name" value="DUF7872"/>
    <property type="match status" value="1"/>
</dbReference>
<evidence type="ECO:0000256" key="1">
    <source>
        <dbReference type="SAM" id="SignalP"/>
    </source>
</evidence>
<evidence type="ECO:0000313" key="5">
    <source>
        <dbReference type="Proteomes" id="UP000324748"/>
    </source>
</evidence>
<feature type="signal peptide" evidence="1">
    <location>
        <begin position="1"/>
        <end position="33"/>
    </location>
</feature>
<dbReference type="Proteomes" id="UP000325313">
    <property type="component" value="Unassembled WGS sequence"/>
</dbReference>
<dbReference type="AlphaFoldDB" id="A0A5B0R6C9"/>
<gene>
    <name evidence="3" type="ORF">PGT21_023309</name>
    <name evidence="4" type="ORF">PGTUg99_028292</name>
</gene>
<dbReference type="Proteomes" id="UP000324748">
    <property type="component" value="Unassembled WGS sequence"/>
</dbReference>
<evidence type="ECO:0000313" key="3">
    <source>
        <dbReference type="EMBL" id="KAA1105889.1"/>
    </source>
</evidence>
<dbReference type="PANTHER" id="PTHR33339">
    <property type="entry name" value="LYSM DOMAIN-CONTAINING PROTEIN"/>
    <property type="match status" value="1"/>
</dbReference>
<dbReference type="EMBL" id="VDEP01000240">
    <property type="protein sequence ID" value="KAA1121037.1"/>
    <property type="molecule type" value="Genomic_DNA"/>
</dbReference>
<evidence type="ECO:0000313" key="4">
    <source>
        <dbReference type="EMBL" id="KAA1121037.1"/>
    </source>
</evidence>
<feature type="chain" id="PRO_5036138066" description="DUF7872 domain-containing protein" evidence="1">
    <location>
        <begin position="34"/>
        <end position="484"/>
    </location>
</feature>